<dbReference type="EMBL" id="CM042009">
    <property type="protein sequence ID" value="KAI3789372.1"/>
    <property type="molecule type" value="Genomic_DNA"/>
</dbReference>
<reference evidence="1 2" key="2">
    <citation type="journal article" date="2022" name="Mol. Ecol. Resour.">
        <title>The genomes of chicory, endive, great burdock and yacon provide insights into Asteraceae paleo-polyploidization history and plant inulin production.</title>
        <authorList>
            <person name="Fan W."/>
            <person name="Wang S."/>
            <person name="Wang H."/>
            <person name="Wang A."/>
            <person name="Jiang F."/>
            <person name="Liu H."/>
            <person name="Zhao H."/>
            <person name="Xu D."/>
            <person name="Zhang Y."/>
        </authorList>
    </citation>
    <scope>NUCLEOTIDE SEQUENCE [LARGE SCALE GENOMIC DNA]</scope>
    <source>
        <strain evidence="2">cv. Punajuju</strain>
        <tissue evidence="1">Leaves</tissue>
    </source>
</reference>
<proteinExistence type="predicted"/>
<protein>
    <submittedName>
        <fullName evidence="1">Uncharacterized protein</fullName>
    </submittedName>
</protein>
<organism evidence="1 2">
    <name type="scientific">Cichorium intybus</name>
    <name type="common">Chicory</name>
    <dbReference type="NCBI Taxonomy" id="13427"/>
    <lineage>
        <taxon>Eukaryota</taxon>
        <taxon>Viridiplantae</taxon>
        <taxon>Streptophyta</taxon>
        <taxon>Embryophyta</taxon>
        <taxon>Tracheophyta</taxon>
        <taxon>Spermatophyta</taxon>
        <taxon>Magnoliopsida</taxon>
        <taxon>eudicotyledons</taxon>
        <taxon>Gunneridae</taxon>
        <taxon>Pentapetalae</taxon>
        <taxon>asterids</taxon>
        <taxon>campanulids</taxon>
        <taxon>Asterales</taxon>
        <taxon>Asteraceae</taxon>
        <taxon>Cichorioideae</taxon>
        <taxon>Cichorieae</taxon>
        <taxon>Cichoriinae</taxon>
        <taxon>Cichorium</taxon>
    </lineage>
</organism>
<evidence type="ECO:0000313" key="2">
    <source>
        <dbReference type="Proteomes" id="UP001055811"/>
    </source>
</evidence>
<name>A0ACB9H318_CICIN</name>
<gene>
    <name evidence="1" type="ORF">L2E82_02165</name>
</gene>
<dbReference type="Proteomes" id="UP001055811">
    <property type="component" value="Linkage Group LG01"/>
</dbReference>
<sequence length="218" mass="23609">MNCSLEDGEIRNEEDDVVKLVADPAEDGKASESVSDEASPVEVESEDRQRCTDPMHGEHQPSPVNINHNIGSFVFNSVATKNLDKGNGIVSASRGSNTLGLMFSEDMAHGLVGPSNGPVNFGGRKLPKSFEPIQENEKEFEMEPHIDDTQLKKGAEVGGMDDSAHNSLRCEENFQSIPALDEMGLTVEIGKMIDIEIEVGNAVLVDVMDNQGETIVLQ</sequence>
<keyword evidence="2" id="KW-1185">Reference proteome</keyword>
<comment type="caution">
    <text evidence="1">The sequence shown here is derived from an EMBL/GenBank/DDBJ whole genome shotgun (WGS) entry which is preliminary data.</text>
</comment>
<evidence type="ECO:0000313" key="1">
    <source>
        <dbReference type="EMBL" id="KAI3789372.1"/>
    </source>
</evidence>
<reference evidence="2" key="1">
    <citation type="journal article" date="2022" name="Mol. Ecol. Resour.">
        <title>The genomes of chicory, endive, great burdock and yacon provide insights into Asteraceae palaeo-polyploidization history and plant inulin production.</title>
        <authorList>
            <person name="Fan W."/>
            <person name="Wang S."/>
            <person name="Wang H."/>
            <person name="Wang A."/>
            <person name="Jiang F."/>
            <person name="Liu H."/>
            <person name="Zhao H."/>
            <person name="Xu D."/>
            <person name="Zhang Y."/>
        </authorList>
    </citation>
    <scope>NUCLEOTIDE SEQUENCE [LARGE SCALE GENOMIC DNA]</scope>
    <source>
        <strain evidence="2">cv. Punajuju</strain>
    </source>
</reference>
<accession>A0ACB9H318</accession>